<dbReference type="AlphaFoldDB" id="A0A1Y1IAA7"/>
<protein>
    <submittedName>
        <fullName evidence="2">Uncharacterized protein</fullName>
    </submittedName>
</protein>
<evidence type="ECO:0000313" key="2">
    <source>
        <dbReference type="EMBL" id="GAQ87860.1"/>
    </source>
</evidence>
<evidence type="ECO:0000313" key="3">
    <source>
        <dbReference type="Proteomes" id="UP000054558"/>
    </source>
</evidence>
<dbReference type="Proteomes" id="UP000054558">
    <property type="component" value="Unassembled WGS sequence"/>
</dbReference>
<dbReference type="EMBL" id="DF237332">
    <property type="protein sequence ID" value="GAQ87860.1"/>
    <property type="molecule type" value="Genomic_DNA"/>
</dbReference>
<feature type="region of interest" description="Disordered" evidence="1">
    <location>
        <begin position="50"/>
        <end position="75"/>
    </location>
</feature>
<accession>A0A1Y1IAA7</accession>
<reference evidence="2 3" key="1">
    <citation type="journal article" date="2014" name="Nat. Commun.">
        <title>Klebsormidium flaccidum genome reveals primary factors for plant terrestrial adaptation.</title>
        <authorList>
            <person name="Hori K."/>
            <person name="Maruyama F."/>
            <person name="Fujisawa T."/>
            <person name="Togashi T."/>
            <person name="Yamamoto N."/>
            <person name="Seo M."/>
            <person name="Sato S."/>
            <person name="Yamada T."/>
            <person name="Mori H."/>
            <person name="Tajima N."/>
            <person name="Moriyama T."/>
            <person name="Ikeuchi M."/>
            <person name="Watanabe M."/>
            <person name="Wada H."/>
            <person name="Kobayashi K."/>
            <person name="Saito M."/>
            <person name="Masuda T."/>
            <person name="Sasaki-Sekimoto Y."/>
            <person name="Mashiguchi K."/>
            <person name="Awai K."/>
            <person name="Shimojima M."/>
            <person name="Masuda S."/>
            <person name="Iwai M."/>
            <person name="Nobusawa T."/>
            <person name="Narise T."/>
            <person name="Kondo S."/>
            <person name="Saito H."/>
            <person name="Sato R."/>
            <person name="Murakawa M."/>
            <person name="Ihara Y."/>
            <person name="Oshima-Yamada Y."/>
            <person name="Ohtaka K."/>
            <person name="Satoh M."/>
            <person name="Sonobe K."/>
            <person name="Ishii M."/>
            <person name="Ohtani R."/>
            <person name="Kanamori-Sato M."/>
            <person name="Honoki R."/>
            <person name="Miyazaki D."/>
            <person name="Mochizuki H."/>
            <person name="Umetsu J."/>
            <person name="Higashi K."/>
            <person name="Shibata D."/>
            <person name="Kamiya Y."/>
            <person name="Sato N."/>
            <person name="Nakamura Y."/>
            <person name="Tabata S."/>
            <person name="Ida S."/>
            <person name="Kurokawa K."/>
            <person name="Ohta H."/>
        </authorList>
    </citation>
    <scope>NUCLEOTIDE SEQUENCE [LARGE SCALE GENOMIC DNA]</scope>
    <source>
        <strain evidence="2 3">NIES-2285</strain>
    </source>
</reference>
<name>A0A1Y1IAA7_KLENI</name>
<gene>
    <name evidence="2" type="ORF">KFL_003830090</name>
</gene>
<proteinExistence type="predicted"/>
<evidence type="ECO:0000256" key="1">
    <source>
        <dbReference type="SAM" id="MobiDB-lite"/>
    </source>
</evidence>
<sequence length="75" mass="8381">MNEKRVELLRDYQRRVGEAKETIKAANDTRLEMSQRLNKTIDELVLWLKTPTSKSNDVEKKPGGKGSPAPPGTAS</sequence>
<organism evidence="2 3">
    <name type="scientific">Klebsormidium nitens</name>
    <name type="common">Green alga</name>
    <name type="synonym">Ulothrix nitens</name>
    <dbReference type="NCBI Taxonomy" id="105231"/>
    <lineage>
        <taxon>Eukaryota</taxon>
        <taxon>Viridiplantae</taxon>
        <taxon>Streptophyta</taxon>
        <taxon>Klebsormidiophyceae</taxon>
        <taxon>Klebsormidiales</taxon>
        <taxon>Klebsormidiaceae</taxon>
        <taxon>Klebsormidium</taxon>
    </lineage>
</organism>
<keyword evidence="3" id="KW-1185">Reference proteome</keyword>